<keyword evidence="4" id="KW-0418">Kinase</keyword>
<dbReference type="GO" id="GO:0016301">
    <property type="term" value="F:kinase activity"/>
    <property type="evidence" value="ECO:0007669"/>
    <property type="project" value="UniProtKB-KW"/>
</dbReference>
<keyword evidence="5" id="KW-1185">Reference proteome</keyword>
<evidence type="ECO:0000313" key="4">
    <source>
        <dbReference type="EMBL" id="MBB3042623.1"/>
    </source>
</evidence>
<dbReference type="Proteomes" id="UP000589626">
    <property type="component" value="Unassembled WGS sequence"/>
</dbReference>
<evidence type="ECO:0000256" key="2">
    <source>
        <dbReference type="SAM" id="MobiDB-lite"/>
    </source>
</evidence>
<organism evidence="4 5">
    <name type="scientific">Nocardioides soli</name>
    <dbReference type="NCBI Taxonomy" id="1036020"/>
    <lineage>
        <taxon>Bacteria</taxon>
        <taxon>Bacillati</taxon>
        <taxon>Actinomycetota</taxon>
        <taxon>Actinomycetes</taxon>
        <taxon>Propionibacteriales</taxon>
        <taxon>Nocardioidaceae</taxon>
        <taxon>Nocardioides</taxon>
    </lineage>
</organism>
<dbReference type="InterPro" id="IPR000600">
    <property type="entry name" value="ROK"/>
</dbReference>
<feature type="domain" description="DprA winged helix" evidence="3">
    <location>
        <begin position="20"/>
        <end position="67"/>
    </location>
</feature>
<keyword evidence="4" id="KW-0808">Transferase</keyword>
<dbReference type="PANTHER" id="PTHR18964:SF149">
    <property type="entry name" value="BIFUNCTIONAL UDP-N-ACETYLGLUCOSAMINE 2-EPIMERASE_N-ACETYLMANNOSAMINE KINASE"/>
    <property type="match status" value="1"/>
</dbReference>
<reference evidence="4 5" key="1">
    <citation type="submission" date="2020-08" db="EMBL/GenBank/DDBJ databases">
        <title>Sequencing the genomes of 1000 actinobacteria strains.</title>
        <authorList>
            <person name="Klenk H.-P."/>
        </authorList>
    </citation>
    <scope>NUCLEOTIDE SEQUENCE [LARGE SCALE GENOMIC DNA]</scope>
    <source>
        <strain evidence="4 5">DSM 105498</strain>
    </source>
</reference>
<dbReference type="Gene3D" id="1.10.10.10">
    <property type="entry name" value="Winged helix-like DNA-binding domain superfamily/Winged helix DNA-binding domain"/>
    <property type="match status" value="1"/>
</dbReference>
<accession>A0A7W4VVP3</accession>
<protein>
    <submittedName>
        <fullName evidence="4">Putative NBD/HSP70 family sugar kinase</fullName>
    </submittedName>
</protein>
<sequence>MDEGYGVQRSPMVVVSRGRLASAATRVLEELRGSGPLARDQLVRATGLSGATIARAVTSLGTAGLVRERRDLTPAGAVGRPGTPVEIDPTTYVVVGVHQGVLETTVALCDLAGRVIVSRSRPHRRGAPLDLAPIARLAAGLLAEAPTRVPLGAGLVAPWRDLGLDPTVTAAALQEELGLDVVAADHIAAVAAAEYIHRRHRLGGVTTYLYARNSAGFVMAVDRGVQTEVSRVASLTHFPAGTGVACHCGHSGCLAASAGDQALAQEAYDAGLVERPRIEEVYLAASSGSEPAHALLQRRARLLGRVAATVRDMVDPDRLILVGQAFTDYPPLLDEVLAGFGETTRLPDLVPTFTRFGAGIQAVAAGTIALGPVYDDPLAAVPRRTPAPDRCQGAAPAAEHVTA</sequence>
<dbReference type="AlphaFoldDB" id="A0A7W4VVP3"/>
<dbReference type="InterPro" id="IPR041614">
    <property type="entry name" value="DprA_WH"/>
</dbReference>
<dbReference type="InterPro" id="IPR036390">
    <property type="entry name" value="WH_DNA-bd_sf"/>
</dbReference>
<dbReference type="InterPro" id="IPR043129">
    <property type="entry name" value="ATPase_NBD"/>
</dbReference>
<feature type="region of interest" description="Disordered" evidence="2">
    <location>
        <begin position="384"/>
        <end position="403"/>
    </location>
</feature>
<dbReference type="InterPro" id="IPR036388">
    <property type="entry name" value="WH-like_DNA-bd_sf"/>
</dbReference>
<dbReference type="Pfam" id="PF17782">
    <property type="entry name" value="WHD_DprA"/>
    <property type="match status" value="1"/>
</dbReference>
<comment type="similarity">
    <text evidence="1">Belongs to the ROK (NagC/XylR) family.</text>
</comment>
<dbReference type="Gene3D" id="3.30.420.40">
    <property type="match status" value="2"/>
</dbReference>
<dbReference type="PANTHER" id="PTHR18964">
    <property type="entry name" value="ROK (REPRESSOR, ORF, KINASE) FAMILY"/>
    <property type="match status" value="1"/>
</dbReference>
<evidence type="ECO:0000313" key="5">
    <source>
        <dbReference type="Proteomes" id="UP000589626"/>
    </source>
</evidence>
<evidence type="ECO:0000256" key="1">
    <source>
        <dbReference type="ARBA" id="ARBA00006479"/>
    </source>
</evidence>
<proteinExistence type="inferred from homology"/>
<comment type="caution">
    <text evidence="4">The sequence shown here is derived from an EMBL/GenBank/DDBJ whole genome shotgun (WGS) entry which is preliminary data.</text>
</comment>
<dbReference type="SUPFAM" id="SSF46785">
    <property type="entry name" value="Winged helix' DNA-binding domain"/>
    <property type="match status" value="1"/>
</dbReference>
<dbReference type="Pfam" id="PF00480">
    <property type="entry name" value="ROK"/>
    <property type="match status" value="1"/>
</dbReference>
<dbReference type="SUPFAM" id="SSF53067">
    <property type="entry name" value="Actin-like ATPase domain"/>
    <property type="match status" value="1"/>
</dbReference>
<dbReference type="RefSeq" id="WP_183592572.1">
    <property type="nucleotide sequence ID" value="NZ_JACHWR010000002.1"/>
</dbReference>
<dbReference type="EMBL" id="JACHWR010000002">
    <property type="protein sequence ID" value="MBB3042623.1"/>
    <property type="molecule type" value="Genomic_DNA"/>
</dbReference>
<evidence type="ECO:0000259" key="3">
    <source>
        <dbReference type="Pfam" id="PF17782"/>
    </source>
</evidence>
<gene>
    <name evidence="4" type="ORF">FHU40_002441</name>
</gene>
<name>A0A7W4VVP3_9ACTN</name>